<comment type="caution">
    <text evidence="1">The sequence shown here is derived from an EMBL/GenBank/DDBJ whole genome shotgun (WGS) entry which is preliminary data.</text>
</comment>
<reference evidence="1" key="1">
    <citation type="submission" date="2021-08" db="EMBL/GenBank/DDBJ databases">
        <title>The first chromosome-level gecko genome reveals the dynamic sex chromosomes of Neotropical dwarf geckos (Sphaerodactylidae: Sphaerodactylus).</title>
        <authorList>
            <person name="Pinto B.J."/>
            <person name="Keating S.E."/>
            <person name="Gamble T."/>
        </authorList>
    </citation>
    <scope>NUCLEOTIDE SEQUENCE</scope>
    <source>
        <strain evidence="1">TG3544</strain>
    </source>
</reference>
<evidence type="ECO:0000313" key="1">
    <source>
        <dbReference type="EMBL" id="KAH7998200.1"/>
    </source>
</evidence>
<organism evidence="1 2">
    <name type="scientific">Sphaerodactylus townsendi</name>
    <dbReference type="NCBI Taxonomy" id="933632"/>
    <lineage>
        <taxon>Eukaryota</taxon>
        <taxon>Metazoa</taxon>
        <taxon>Chordata</taxon>
        <taxon>Craniata</taxon>
        <taxon>Vertebrata</taxon>
        <taxon>Euteleostomi</taxon>
        <taxon>Lepidosauria</taxon>
        <taxon>Squamata</taxon>
        <taxon>Bifurcata</taxon>
        <taxon>Gekkota</taxon>
        <taxon>Sphaerodactylidae</taxon>
        <taxon>Sphaerodactylus</taxon>
    </lineage>
</organism>
<evidence type="ECO:0000313" key="2">
    <source>
        <dbReference type="Proteomes" id="UP000827872"/>
    </source>
</evidence>
<protein>
    <submittedName>
        <fullName evidence="1">Uncharacterized protein</fullName>
    </submittedName>
</protein>
<dbReference type="Proteomes" id="UP000827872">
    <property type="component" value="Linkage Group LG12"/>
</dbReference>
<accession>A0ACB8EZT1</accession>
<proteinExistence type="predicted"/>
<dbReference type="EMBL" id="CM037625">
    <property type="protein sequence ID" value="KAH7998200.1"/>
    <property type="molecule type" value="Genomic_DNA"/>
</dbReference>
<sequence length="101" mass="11887">MQKYFFKKTRRQQLQTLHIRSQLHTGVQIVNILDRVYQGSQLLEEGKICVQHSARVQNRCVQRNPAVKQFKVFFTQQGEHQNQTYKGSRCPSFGKNSQSYV</sequence>
<keyword evidence="2" id="KW-1185">Reference proteome</keyword>
<name>A0ACB8EZT1_9SAUR</name>
<gene>
    <name evidence="1" type="ORF">K3G42_013698</name>
</gene>